<protein>
    <submittedName>
        <fullName evidence="3">Uncharacterized protein</fullName>
    </submittedName>
</protein>
<dbReference type="AlphaFoldDB" id="A0A1Y2CQ62"/>
<feature type="region of interest" description="Disordered" evidence="1">
    <location>
        <begin position="276"/>
        <end position="295"/>
    </location>
</feature>
<keyword evidence="2" id="KW-1133">Transmembrane helix</keyword>
<name>A0A1Y2CQ62_9FUNG</name>
<proteinExistence type="predicted"/>
<accession>A0A1Y2CQ62</accession>
<dbReference type="OrthoDB" id="10367516at2759"/>
<keyword evidence="4" id="KW-1185">Reference proteome</keyword>
<feature type="transmembrane region" description="Helical" evidence="2">
    <location>
        <begin position="87"/>
        <end position="108"/>
    </location>
</feature>
<feature type="transmembrane region" description="Helical" evidence="2">
    <location>
        <begin position="129"/>
        <end position="148"/>
    </location>
</feature>
<comment type="caution">
    <text evidence="3">The sequence shown here is derived from an EMBL/GenBank/DDBJ whole genome shotgun (WGS) entry which is preliminary data.</text>
</comment>
<feature type="transmembrane region" description="Helical" evidence="2">
    <location>
        <begin position="168"/>
        <end position="192"/>
    </location>
</feature>
<organism evidence="3 4">
    <name type="scientific">Rhizoclosmatium globosum</name>
    <dbReference type="NCBI Taxonomy" id="329046"/>
    <lineage>
        <taxon>Eukaryota</taxon>
        <taxon>Fungi</taxon>
        <taxon>Fungi incertae sedis</taxon>
        <taxon>Chytridiomycota</taxon>
        <taxon>Chytridiomycota incertae sedis</taxon>
        <taxon>Chytridiomycetes</taxon>
        <taxon>Chytridiales</taxon>
        <taxon>Chytriomycetaceae</taxon>
        <taxon>Rhizoclosmatium</taxon>
    </lineage>
</organism>
<dbReference type="EMBL" id="MCGO01000010">
    <property type="protein sequence ID" value="ORY49178.1"/>
    <property type="molecule type" value="Genomic_DNA"/>
</dbReference>
<reference evidence="3 4" key="1">
    <citation type="submission" date="2016-07" db="EMBL/GenBank/DDBJ databases">
        <title>Pervasive Adenine N6-methylation of Active Genes in Fungi.</title>
        <authorList>
            <consortium name="DOE Joint Genome Institute"/>
            <person name="Mondo S.J."/>
            <person name="Dannebaum R.O."/>
            <person name="Kuo R.C."/>
            <person name="Labutti K."/>
            <person name="Haridas S."/>
            <person name="Kuo A."/>
            <person name="Salamov A."/>
            <person name="Ahrendt S.R."/>
            <person name="Lipzen A."/>
            <person name="Sullivan W."/>
            <person name="Andreopoulos W.B."/>
            <person name="Clum A."/>
            <person name="Lindquist E."/>
            <person name="Daum C."/>
            <person name="Ramamoorthy G.K."/>
            <person name="Gryganskyi A."/>
            <person name="Culley D."/>
            <person name="Magnuson J.K."/>
            <person name="James T.Y."/>
            <person name="O'Malley M.A."/>
            <person name="Stajich J.E."/>
            <person name="Spatafora J.W."/>
            <person name="Visel A."/>
            <person name="Grigoriev I.V."/>
        </authorList>
    </citation>
    <scope>NUCLEOTIDE SEQUENCE [LARGE SCALE GENOMIC DNA]</scope>
    <source>
        <strain evidence="3 4">JEL800</strain>
    </source>
</reference>
<feature type="transmembrane region" description="Helical" evidence="2">
    <location>
        <begin position="213"/>
        <end position="235"/>
    </location>
</feature>
<sequence length="315" mass="34911">MATDDYVGNNLGLYGGFLLIAVSAFGLCWFLYQVLVIETRNRGLPITRAVLTPVNNLLLGGFVALIFQYIFYVLRVQYGVFTVMGKIAFVGLQTCVALNELLAVYFTWYRTEPILDIVQSSSTSQVKKALNFAPVIYFTQVITSILFVSMNTSADNPAAPIYTIMNNILIGIAGVSTTLFDSIFLYIFIKYLRRNVSDFAPLPPQQSKVFKTVARYGVWSSIFCYCCSATFLLGYTVQDPYISGFLFAVSSFFMAVIVFTLFGMKRAIWSVGGSAANTPKGTAELESRGQTTEESFVSTVGRTFPDTERSSVWSP</sequence>
<dbReference type="Proteomes" id="UP000193642">
    <property type="component" value="Unassembled WGS sequence"/>
</dbReference>
<evidence type="ECO:0000256" key="2">
    <source>
        <dbReference type="SAM" id="Phobius"/>
    </source>
</evidence>
<feature type="transmembrane region" description="Helical" evidence="2">
    <location>
        <begin position="12"/>
        <end position="36"/>
    </location>
</feature>
<gene>
    <name evidence="3" type="ORF">BCR33DRAFT_847826</name>
</gene>
<keyword evidence="2" id="KW-0812">Transmembrane</keyword>
<evidence type="ECO:0000313" key="4">
    <source>
        <dbReference type="Proteomes" id="UP000193642"/>
    </source>
</evidence>
<feature type="transmembrane region" description="Helical" evidence="2">
    <location>
        <begin position="241"/>
        <end position="262"/>
    </location>
</feature>
<evidence type="ECO:0000256" key="1">
    <source>
        <dbReference type="SAM" id="MobiDB-lite"/>
    </source>
</evidence>
<evidence type="ECO:0000313" key="3">
    <source>
        <dbReference type="EMBL" id="ORY49178.1"/>
    </source>
</evidence>
<keyword evidence="2" id="KW-0472">Membrane</keyword>
<feature type="transmembrane region" description="Helical" evidence="2">
    <location>
        <begin position="57"/>
        <end position="75"/>
    </location>
</feature>